<dbReference type="EMBL" id="MKKU01000343">
    <property type="protein sequence ID" value="RNF14961.1"/>
    <property type="molecule type" value="Genomic_DNA"/>
</dbReference>
<evidence type="ECO:0000313" key="4">
    <source>
        <dbReference type="Proteomes" id="UP000284403"/>
    </source>
</evidence>
<dbReference type="OrthoDB" id="252557at2759"/>
<feature type="coiled-coil region" evidence="1">
    <location>
        <begin position="342"/>
        <end position="425"/>
    </location>
</feature>
<evidence type="ECO:0000256" key="1">
    <source>
        <dbReference type="SAM" id="Coils"/>
    </source>
</evidence>
<keyword evidence="1" id="KW-0175">Coiled coil</keyword>
<dbReference type="Proteomes" id="UP000284403">
    <property type="component" value="Unassembled WGS sequence"/>
</dbReference>
<dbReference type="RefSeq" id="XP_029227331.1">
    <property type="nucleotide sequence ID" value="XM_029372537.1"/>
</dbReference>
<gene>
    <name evidence="3" type="ORF">Tco025E_05644</name>
</gene>
<protein>
    <submittedName>
        <fullName evidence="3">Uncharacterized protein</fullName>
    </submittedName>
</protein>
<proteinExistence type="predicted"/>
<sequence>MLHPPRNRRDEKPDVARGDFKCPLLKLPLWDQPALINWEPLEPPSPYLPVVQKRAYPSVVSGMLRAALASRSPEREAHASTPALAVAEAPQEMTFEEEAAAQRRLFTEESEARETIVFAEQFESTRLWVEVLHCISVILEVDIPSAEEEARSAYEREENRLRMCYLIEMDTVGRCIKKRLEEAMRRSISQLMPSHKEGRTSIMNEEAGELAGILDWFKKKRPFGMRLPACLGGEQRRMQPRKPVGGHRVTHRGRGSRNLVPKVQTKVCPELESWPDVFPEPSYMEEGRMAWASVKSSRYGQLKGRTSVKDVVEQEGAAREGLLAEEAGKWLPIIALAVDEQHEAMQQAQKRERAEKVAMEEKLEELQKRDAILAKLENEDAVEREMSAIKQLERREAGVEDAAAVEHEIAVVRQLQEREASLENEDAVTHEIAAIKLLKEREASLENEDAVMHEIAAIKQLQEREFRFQAQLNRADNTLAKAEPGALQLHGPAGGDGVGHDSDLESRKELDARDEKSSSWDSDSNGPPLYPMLNIVLSTALERDSYAGLHNPGFAALAEAECLLAACEGRNAGSAAQAFVSASRMPLCPIYLMQGLWWSCNSTGEATGPGAAHVVGEDAPHLHGLVKLEAASRSVFLRDQIAAVWKLYQQAAQEASTISGTKYGEIYYVGVRMPSTA</sequence>
<comment type="caution">
    <text evidence="3">The sequence shown here is derived from an EMBL/GenBank/DDBJ whole genome shotgun (WGS) entry which is preliminary data.</text>
</comment>
<keyword evidence="4" id="KW-1185">Reference proteome</keyword>
<dbReference type="GeneID" id="40319255"/>
<organism evidence="3 4">
    <name type="scientific">Trypanosoma conorhini</name>
    <dbReference type="NCBI Taxonomy" id="83891"/>
    <lineage>
        <taxon>Eukaryota</taxon>
        <taxon>Discoba</taxon>
        <taxon>Euglenozoa</taxon>
        <taxon>Kinetoplastea</taxon>
        <taxon>Metakinetoplastina</taxon>
        <taxon>Trypanosomatida</taxon>
        <taxon>Trypanosomatidae</taxon>
        <taxon>Trypanosoma</taxon>
    </lineage>
</organism>
<feature type="compositionally biased region" description="Basic and acidic residues" evidence="2">
    <location>
        <begin position="498"/>
        <end position="518"/>
    </location>
</feature>
<name>A0A422PB81_9TRYP</name>
<dbReference type="AlphaFoldDB" id="A0A422PB81"/>
<feature type="region of interest" description="Disordered" evidence="2">
    <location>
        <begin position="486"/>
        <end position="525"/>
    </location>
</feature>
<evidence type="ECO:0000256" key="2">
    <source>
        <dbReference type="SAM" id="MobiDB-lite"/>
    </source>
</evidence>
<evidence type="ECO:0000313" key="3">
    <source>
        <dbReference type="EMBL" id="RNF14961.1"/>
    </source>
</evidence>
<accession>A0A422PB81</accession>
<reference evidence="3 4" key="1">
    <citation type="journal article" date="2018" name="BMC Genomics">
        <title>Genomic comparison of Trypanosoma conorhini and Trypanosoma rangeli to Trypanosoma cruzi strains of high and low virulence.</title>
        <authorList>
            <person name="Bradwell K.R."/>
            <person name="Koparde V.N."/>
            <person name="Matveyev A.V."/>
            <person name="Serrano M.G."/>
            <person name="Alves J.M."/>
            <person name="Parikh H."/>
            <person name="Huang B."/>
            <person name="Lee V."/>
            <person name="Espinosa-Alvarez O."/>
            <person name="Ortiz P.A."/>
            <person name="Costa-Martins A.G."/>
            <person name="Teixeira M.M."/>
            <person name="Buck G.A."/>
        </authorList>
    </citation>
    <scope>NUCLEOTIDE SEQUENCE [LARGE SCALE GENOMIC DNA]</scope>
    <source>
        <strain evidence="3 4">025E</strain>
    </source>
</reference>